<keyword evidence="2" id="KW-1185">Reference proteome</keyword>
<dbReference type="Proteomes" id="UP001341840">
    <property type="component" value="Unassembled WGS sequence"/>
</dbReference>
<evidence type="ECO:0000313" key="2">
    <source>
        <dbReference type="Proteomes" id="UP001341840"/>
    </source>
</evidence>
<evidence type="ECO:0000313" key="1">
    <source>
        <dbReference type="EMBL" id="MED6155718.1"/>
    </source>
</evidence>
<gene>
    <name evidence="1" type="ORF">PIB30_007582</name>
</gene>
<name>A0ABU6U6T1_9FABA</name>
<comment type="caution">
    <text evidence="1">The sequence shown here is derived from an EMBL/GenBank/DDBJ whole genome shotgun (WGS) entry which is preliminary data.</text>
</comment>
<organism evidence="1 2">
    <name type="scientific">Stylosanthes scabra</name>
    <dbReference type="NCBI Taxonomy" id="79078"/>
    <lineage>
        <taxon>Eukaryota</taxon>
        <taxon>Viridiplantae</taxon>
        <taxon>Streptophyta</taxon>
        <taxon>Embryophyta</taxon>
        <taxon>Tracheophyta</taxon>
        <taxon>Spermatophyta</taxon>
        <taxon>Magnoliopsida</taxon>
        <taxon>eudicotyledons</taxon>
        <taxon>Gunneridae</taxon>
        <taxon>Pentapetalae</taxon>
        <taxon>rosids</taxon>
        <taxon>fabids</taxon>
        <taxon>Fabales</taxon>
        <taxon>Fabaceae</taxon>
        <taxon>Papilionoideae</taxon>
        <taxon>50 kb inversion clade</taxon>
        <taxon>dalbergioids sensu lato</taxon>
        <taxon>Dalbergieae</taxon>
        <taxon>Pterocarpus clade</taxon>
        <taxon>Stylosanthes</taxon>
    </lineage>
</organism>
<sequence>MYVASWVFGGLTVVAWKERTNGALTWSKGRLGDEMIVEAYDKDIITVDIRIGTKKINDVLLVLKLAQNLLGIGQTI</sequence>
<protein>
    <submittedName>
        <fullName evidence="1">Uncharacterized protein</fullName>
    </submittedName>
</protein>
<accession>A0ABU6U6T1</accession>
<proteinExistence type="predicted"/>
<dbReference type="EMBL" id="JASCZI010120845">
    <property type="protein sequence ID" value="MED6155718.1"/>
    <property type="molecule type" value="Genomic_DNA"/>
</dbReference>
<reference evidence="1 2" key="1">
    <citation type="journal article" date="2023" name="Plants (Basel)">
        <title>Bridging the Gap: Combining Genomics and Transcriptomics Approaches to Understand Stylosanthes scabra, an Orphan Legume from the Brazilian Caatinga.</title>
        <authorList>
            <person name="Ferreira-Neto J.R.C."/>
            <person name="da Silva M.D."/>
            <person name="Binneck E."/>
            <person name="de Melo N.F."/>
            <person name="da Silva R.H."/>
            <person name="de Melo A.L.T.M."/>
            <person name="Pandolfi V."/>
            <person name="Bustamante F.O."/>
            <person name="Brasileiro-Vidal A.C."/>
            <person name="Benko-Iseppon A.M."/>
        </authorList>
    </citation>
    <scope>NUCLEOTIDE SEQUENCE [LARGE SCALE GENOMIC DNA]</scope>
    <source>
        <tissue evidence="1">Leaves</tissue>
    </source>
</reference>